<evidence type="ECO:0000313" key="2">
    <source>
        <dbReference type="Proteomes" id="UP000621492"/>
    </source>
</evidence>
<dbReference type="AlphaFoldDB" id="A0A9W5TYD9"/>
<evidence type="ECO:0000313" key="1">
    <source>
        <dbReference type="EMBL" id="GGB42458.1"/>
    </source>
</evidence>
<keyword evidence="2" id="KW-1185">Reference proteome</keyword>
<dbReference type="EMBL" id="BMJD01000013">
    <property type="protein sequence ID" value="GGB42458.1"/>
    <property type="molecule type" value="Genomic_DNA"/>
</dbReference>
<reference evidence="1" key="1">
    <citation type="journal article" date="2014" name="Int. J. Syst. Evol. Microbiol.">
        <title>Complete genome sequence of Corynebacterium casei LMG S-19264T (=DSM 44701T), isolated from a smear-ripened cheese.</title>
        <authorList>
            <consortium name="US DOE Joint Genome Institute (JGI-PGF)"/>
            <person name="Walter F."/>
            <person name="Albersmeier A."/>
            <person name="Kalinowski J."/>
            <person name="Ruckert C."/>
        </authorList>
    </citation>
    <scope>NUCLEOTIDE SEQUENCE</scope>
    <source>
        <strain evidence="1">CGMCC 1.15454</strain>
    </source>
</reference>
<accession>A0A9W5TYD9</accession>
<protein>
    <submittedName>
        <fullName evidence="1">Uncharacterized protein</fullName>
    </submittedName>
</protein>
<dbReference type="Proteomes" id="UP000621492">
    <property type="component" value="Unassembled WGS sequence"/>
</dbReference>
<dbReference type="RefSeq" id="WP_188725081.1">
    <property type="nucleotide sequence ID" value="NZ_BMJD01000013.1"/>
</dbReference>
<sequence>MNKVKIDSMEDDVKEVAKLRNISEDMAIVEIVSLYAPEYIKQLKKGE</sequence>
<comment type="caution">
    <text evidence="1">The sequence shown here is derived from an EMBL/GenBank/DDBJ whole genome shotgun (WGS) entry which is preliminary data.</text>
</comment>
<gene>
    <name evidence="1" type="ORF">GCM10011409_20040</name>
</gene>
<organism evidence="1 2">
    <name type="scientific">Lentibacillus populi</name>
    <dbReference type="NCBI Taxonomy" id="1827502"/>
    <lineage>
        <taxon>Bacteria</taxon>
        <taxon>Bacillati</taxon>
        <taxon>Bacillota</taxon>
        <taxon>Bacilli</taxon>
        <taxon>Bacillales</taxon>
        <taxon>Bacillaceae</taxon>
        <taxon>Lentibacillus</taxon>
    </lineage>
</organism>
<proteinExistence type="predicted"/>
<reference evidence="1" key="2">
    <citation type="submission" date="2020-09" db="EMBL/GenBank/DDBJ databases">
        <authorList>
            <person name="Sun Q."/>
            <person name="Zhou Y."/>
        </authorList>
    </citation>
    <scope>NUCLEOTIDE SEQUENCE</scope>
    <source>
        <strain evidence="1">CGMCC 1.15454</strain>
    </source>
</reference>
<name>A0A9W5TYD9_9BACI</name>